<evidence type="ECO:0000313" key="2">
    <source>
        <dbReference type="Proteomes" id="UP000317078"/>
    </source>
</evidence>
<dbReference type="RefSeq" id="WP_140886883.1">
    <property type="nucleotide sequence ID" value="NZ_RCZP01000053.1"/>
</dbReference>
<accession>A0A502F2Q3</accession>
<proteinExistence type="predicted"/>
<dbReference type="AlphaFoldDB" id="A0A502F2Q3"/>
<evidence type="ECO:0000313" key="1">
    <source>
        <dbReference type="EMBL" id="TPG44303.1"/>
    </source>
</evidence>
<protein>
    <recommendedName>
        <fullName evidence="3">Tc1-like transposase DDE domain-containing protein</fullName>
    </recommendedName>
</protein>
<reference evidence="1 2" key="1">
    <citation type="journal article" date="2019" name="Environ. Microbiol.">
        <title>Species interactions and distinct microbial communities in high Arctic permafrost affected cryosols are associated with the CH4 and CO2 gas fluxes.</title>
        <authorList>
            <person name="Altshuler I."/>
            <person name="Hamel J."/>
            <person name="Turney S."/>
            <person name="Magnuson E."/>
            <person name="Levesque R."/>
            <person name="Greer C."/>
            <person name="Whyte L.G."/>
        </authorList>
    </citation>
    <scope>NUCLEOTIDE SEQUENCE [LARGE SCALE GENOMIC DNA]</scope>
    <source>
        <strain evidence="1 2">S9.3B</strain>
    </source>
</reference>
<name>A0A502F2Q3_9PROT</name>
<sequence>MSTIAMAVFLEHFAATLATDDHAVLVLDQAGWHGSRHLRMPNNITVEVCRPVVPAFEPDRSQIRFNLPDVLRYRAH</sequence>
<dbReference type="OrthoDB" id="2375382at2"/>
<gene>
    <name evidence="1" type="ORF">EAH89_27265</name>
</gene>
<organism evidence="1 2">
    <name type="scientific">Muricoccus nepalensis</name>
    <dbReference type="NCBI Taxonomy" id="1854500"/>
    <lineage>
        <taxon>Bacteria</taxon>
        <taxon>Pseudomonadati</taxon>
        <taxon>Pseudomonadota</taxon>
        <taxon>Alphaproteobacteria</taxon>
        <taxon>Acetobacterales</taxon>
        <taxon>Roseomonadaceae</taxon>
        <taxon>Muricoccus</taxon>
    </lineage>
</organism>
<evidence type="ECO:0008006" key="3">
    <source>
        <dbReference type="Google" id="ProtNLM"/>
    </source>
</evidence>
<keyword evidence="2" id="KW-1185">Reference proteome</keyword>
<dbReference type="EMBL" id="RCZP01000053">
    <property type="protein sequence ID" value="TPG44303.1"/>
    <property type="molecule type" value="Genomic_DNA"/>
</dbReference>
<comment type="caution">
    <text evidence="1">The sequence shown here is derived from an EMBL/GenBank/DDBJ whole genome shotgun (WGS) entry which is preliminary data.</text>
</comment>
<dbReference type="Proteomes" id="UP000317078">
    <property type="component" value="Unassembled WGS sequence"/>
</dbReference>